<comment type="caution">
    <text evidence="10">The sequence shown here is derived from an EMBL/GenBank/DDBJ whole genome shotgun (WGS) entry which is preliminary data.</text>
</comment>
<keyword evidence="11" id="KW-1185">Reference proteome</keyword>
<dbReference type="PANTHER" id="PTHR24173">
    <property type="entry name" value="ANKYRIN REPEAT CONTAINING"/>
    <property type="match status" value="1"/>
</dbReference>
<dbReference type="EMBL" id="BNCO01000055">
    <property type="protein sequence ID" value="GIL63091.1"/>
    <property type="molecule type" value="Genomic_DNA"/>
</dbReference>
<dbReference type="InterPro" id="IPR013083">
    <property type="entry name" value="Znf_RING/FYVE/PHD"/>
</dbReference>
<reference evidence="10" key="1">
    <citation type="journal article" date="2021" name="Proc. Natl. Acad. Sci. U.S.A.">
        <title>Three genomes in the algal genus Volvox reveal the fate of a haploid sex-determining region after a transition to homothallism.</title>
        <authorList>
            <person name="Yamamoto K."/>
            <person name="Hamaji T."/>
            <person name="Kawai-Toyooka H."/>
            <person name="Matsuzaki R."/>
            <person name="Takahashi F."/>
            <person name="Nishimura Y."/>
            <person name="Kawachi M."/>
            <person name="Noguchi H."/>
            <person name="Minakuchi Y."/>
            <person name="Umen J.G."/>
            <person name="Toyoda A."/>
            <person name="Nozaki H."/>
        </authorList>
    </citation>
    <scope>NUCLEOTIDE SEQUENCE</scope>
    <source>
        <strain evidence="10">NIES-3780</strain>
    </source>
</reference>
<sequence>MGCTTSCIAPSVAELNKSVKSGDEDNMLRQLNASPRLLSTPISVLSSTGVTPIHQACESKQVKVLDQIVSFMSCSSLETVREALLPYCRRVGRKLPTSITEGIHLAVDMVNAKGQTPLMYACFSDCPELVKLLLSKGADPWVGDRCGGRTALHYAAMGGSAACIEAIMKHIPARLMTRQGVRYVDARSVCGLTPLHYCVYFGNMAAIRELLHHFDSHLNAATISESYDVSVTCEARSTALHFAAVTGNEEAARELLRYYYQRFARSSAAADPRTRVNAAGQLPWQVALAYHPASVNLASLLHPGQPLEQMLIGPASAHGGAGMGLGPSTLSSIAAAALRAKLLGDLKNISTHRPEAEVEETAAETVTKAAEIVTGTASTAVAAAEMAMGATAAVEAAAASFAGSGWCGGSWASSELVPVSERRSGRYGGFKGRRTATIAPLPVCRHRSFTSPVPSTAASLVGPVANSTASIATATATAAATAAAAADGAYTGGCDQTHHVCGSGAATATTVIATVACVAAVTRPAPSPPPQPQSRKEKEVGEKEKQEEEDEGSQCEVCFAARVAVSPAGCHHGLCGQCAEQLCSGVTRRPLNCPFCRRVVSGFVRISAR</sequence>
<feature type="region of interest" description="Disordered" evidence="8">
    <location>
        <begin position="523"/>
        <end position="548"/>
    </location>
</feature>
<evidence type="ECO:0000256" key="8">
    <source>
        <dbReference type="SAM" id="MobiDB-lite"/>
    </source>
</evidence>
<dbReference type="GO" id="GO:0008270">
    <property type="term" value="F:zinc ion binding"/>
    <property type="evidence" value="ECO:0007669"/>
    <property type="project" value="UniProtKB-KW"/>
</dbReference>
<keyword evidence="5 6" id="KW-0040">ANK repeat</keyword>
<keyword evidence="4" id="KW-0862">Zinc</keyword>
<dbReference type="SUPFAM" id="SSF57850">
    <property type="entry name" value="RING/U-box"/>
    <property type="match status" value="1"/>
</dbReference>
<dbReference type="PANTHER" id="PTHR24173:SF74">
    <property type="entry name" value="ANKYRIN REPEAT DOMAIN-CONTAINING PROTEIN 16"/>
    <property type="match status" value="1"/>
</dbReference>
<dbReference type="InterPro" id="IPR017907">
    <property type="entry name" value="Znf_RING_CS"/>
</dbReference>
<gene>
    <name evidence="10" type="ORF">Vafri_17065</name>
</gene>
<dbReference type="InterPro" id="IPR002110">
    <property type="entry name" value="Ankyrin_rpt"/>
</dbReference>
<dbReference type="PROSITE" id="PS50089">
    <property type="entry name" value="ZF_RING_2"/>
    <property type="match status" value="1"/>
</dbReference>
<dbReference type="PROSITE" id="PS50088">
    <property type="entry name" value="ANK_REPEAT"/>
    <property type="match status" value="1"/>
</dbReference>
<protein>
    <recommendedName>
        <fullName evidence="9">RING-type domain-containing protein</fullName>
    </recommendedName>
</protein>
<evidence type="ECO:0000256" key="5">
    <source>
        <dbReference type="ARBA" id="ARBA00023043"/>
    </source>
</evidence>
<dbReference type="Pfam" id="PF12796">
    <property type="entry name" value="Ank_2"/>
    <property type="match status" value="2"/>
</dbReference>
<dbReference type="Gene3D" id="1.25.40.20">
    <property type="entry name" value="Ankyrin repeat-containing domain"/>
    <property type="match status" value="2"/>
</dbReference>
<evidence type="ECO:0000313" key="10">
    <source>
        <dbReference type="EMBL" id="GIL63091.1"/>
    </source>
</evidence>
<name>A0A8J4BJZ1_9CHLO</name>
<evidence type="ECO:0000256" key="2">
    <source>
        <dbReference type="ARBA" id="ARBA00022737"/>
    </source>
</evidence>
<dbReference type="Proteomes" id="UP000747399">
    <property type="component" value="Unassembled WGS sequence"/>
</dbReference>
<proteinExistence type="predicted"/>
<feature type="repeat" description="ANK" evidence="6">
    <location>
        <begin position="113"/>
        <end position="145"/>
    </location>
</feature>
<keyword evidence="1" id="KW-0479">Metal-binding</keyword>
<feature type="compositionally biased region" description="Basic and acidic residues" evidence="8">
    <location>
        <begin position="534"/>
        <end position="546"/>
    </location>
</feature>
<evidence type="ECO:0000259" key="9">
    <source>
        <dbReference type="PROSITE" id="PS50089"/>
    </source>
</evidence>
<dbReference type="SMART" id="SM00248">
    <property type="entry name" value="ANK"/>
    <property type="match status" value="5"/>
</dbReference>
<evidence type="ECO:0000256" key="6">
    <source>
        <dbReference type="PROSITE-ProRule" id="PRU00023"/>
    </source>
</evidence>
<evidence type="ECO:0000256" key="1">
    <source>
        <dbReference type="ARBA" id="ARBA00022723"/>
    </source>
</evidence>
<dbReference type="InterPro" id="IPR001841">
    <property type="entry name" value="Znf_RING"/>
</dbReference>
<organism evidence="10 11">
    <name type="scientific">Volvox africanus</name>
    <dbReference type="NCBI Taxonomy" id="51714"/>
    <lineage>
        <taxon>Eukaryota</taxon>
        <taxon>Viridiplantae</taxon>
        <taxon>Chlorophyta</taxon>
        <taxon>core chlorophytes</taxon>
        <taxon>Chlorophyceae</taxon>
        <taxon>CS clade</taxon>
        <taxon>Chlamydomonadales</taxon>
        <taxon>Volvocaceae</taxon>
        <taxon>Volvox</taxon>
    </lineage>
</organism>
<evidence type="ECO:0000256" key="3">
    <source>
        <dbReference type="ARBA" id="ARBA00022771"/>
    </source>
</evidence>
<evidence type="ECO:0000313" key="11">
    <source>
        <dbReference type="Proteomes" id="UP000747399"/>
    </source>
</evidence>
<dbReference type="InterPro" id="IPR036770">
    <property type="entry name" value="Ankyrin_rpt-contain_sf"/>
</dbReference>
<dbReference type="PROSITE" id="PS50297">
    <property type="entry name" value="ANK_REP_REGION"/>
    <property type="match status" value="1"/>
</dbReference>
<evidence type="ECO:0000256" key="7">
    <source>
        <dbReference type="PROSITE-ProRule" id="PRU00175"/>
    </source>
</evidence>
<feature type="domain" description="RING-type" evidence="9">
    <location>
        <begin position="555"/>
        <end position="597"/>
    </location>
</feature>
<keyword evidence="3 7" id="KW-0863">Zinc-finger</keyword>
<keyword evidence="2" id="KW-0677">Repeat</keyword>
<dbReference type="PROSITE" id="PS00518">
    <property type="entry name" value="ZF_RING_1"/>
    <property type="match status" value="1"/>
</dbReference>
<evidence type="ECO:0000256" key="4">
    <source>
        <dbReference type="ARBA" id="ARBA00022833"/>
    </source>
</evidence>
<dbReference type="AlphaFoldDB" id="A0A8J4BJZ1"/>
<dbReference type="Gene3D" id="3.30.40.10">
    <property type="entry name" value="Zinc/RING finger domain, C3HC4 (zinc finger)"/>
    <property type="match status" value="1"/>
</dbReference>
<accession>A0A8J4BJZ1</accession>
<dbReference type="SUPFAM" id="SSF48403">
    <property type="entry name" value="Ankyrin repeat"/>
    <property type="match status" value="1"/>
</dbReference>